<protein>
    <submittedName>
        <fullName evidence="1">Uncharacterized protein</fullName>
    </submittedName>
</protein>
<evidence type="ECO:0000313" key="2">
    <source>
        <dbReference type="Proteomes" id="UP000807342"/>
    </source>
</evidence>
<keyword evidence="2" id="KW-1185">Reference proteome</keyword>
<sequence>MYSFAASGILENHYASLAFPQPICIPELPEDSNSLRGTHISKHGWVYDLENGEAKNLNAKRWEWKMKAKTPPKRQREGQRALKSAWRILNSPCFMLSGHVPNERFEKNNNSTSILTTHFFSTYTMGDSGLERAKMRDAAYQDAAKLTGGNKPTCDQELNSLLNSYTHGVLASEFGYEYGSDPPDSLHVKFGVSRAFISFNAALSYIPDHRIENDLSEAVQNLFQ</sequence>
<gene>
    <name evidence="1" type="ORF">P691DRAFT_790947</name>
</gene>
<dbReference type="OrthoDB" id="10248475at2759"/>
<proteinExistence type="predicted"/>
<dbReference type="EMBL" id="MU151842">
    <property type="protein sequence ID" value="KAF9441607.1"/>
    <property type="molecule type" value="Genomic_DNA"/>
</dbReference>
<evidence type="ECO:0000313" key="1">
    <source>
        <dbReference type="EMBL" id="KAF9441607.1"/>
    </source>
</evidence>
<accession>A0A9P6BW80</accession>
<name>A0A9P6BW80_9AGAR</name>
<reference evidence="1" key="1">
    <citation type="submission" date="2020-11" db="EMBL/GenBank/DDBJ databases">
        <authorList>
            <consortium name="DOE Joint Genome Institute"/>
            <person name="Ahrendt S."/>
            <person name="Riley R."/>
            <person name="Andreopoulos W."/>
            <person name="Labutti K."/>
            <person name="Pangilinan J."/>
            <person name="Ruiz-Duenas F.J."/>
            <person name="Barrasa J.M."/>
            <person name="Sanchez-Garcia M."/>
            <person name="Camarero S."/>
            <person name="Miyauchi S."/>
            <person name="Serrano A."/>
            <person name="Linde D."/>
            <person name="Babiker R."/>
            <person name="Drula E."/>
            <person name="Ayuso-Fernandez I."/>
            <person name="Pacheco R."/>
            <person name="Padilla G."/>
            <person name="Ferreira P."/>
            <person name="Barriuso J."/>
            <person name="Kellner H."/>
            <person name="Castanera R."/>
            <person name="Alfaro M."/>
            <person name="Ramirez L."/>
            <person name="Pisabarro A.G."/>
            <person name="Kuo A."/>
            <person name="Tritt A."/>
            <person name="Lipzen A."/>
            <person name="He G."/>
            <person name="Yan M."/>
            <person name="Ng V."/>
            <person name="Cullen D."/>
            <person name="Martin F."/>
            <person name="Rosso M.-N."/>
            <person name="Henrissat B."/>
            <person name="Hibbett D."/>
            <person name="Martinez A.T."/>
            <person name="Grigoriev I.V."/>
        </authorList>
    </citation>
    <scope>NUCLEOTIDE SEQUENCE</scope>
    <source>
        <strain evidence="1">MF-IS2</strain>
    </source>
</reference>
<dbReference type="AlphaFoldDB" id="A0A9P6BW80"/>
<comment type="caution">
    <text evidence="1">The sequence shown here is derived from an EMBL/GenBank/DDBJ whole genome shotgun (WGS) entry which is preliminary data.</text>
</comment>
<organism evidence="1 2">
    <name type="scientific">Macrolepiota fuliginosa MF-IS2</name>
    <dbReference type="NCBI Taxonomy" id="1400762"/>
    <lineage>
        <taxon>Eukaryota</taxon>
        <taxon>Fungi</taxon>
        <taxon>Dikarya</taxon>
        <taxon>Basidiomycota</taxon>
        <taxon>Agaricomycotina</taxon>
        <taxon>Agaricomycetes</taxon>
        <taxon>Agaricomycetidae</taxon>
        <taxon>Agaricales</taxon>
        <taxon>Agaricineae</taxon>
        <taxon>Agaricaceae</taxon>
        <taxon>Macrolepiota</taxon>
    </lineage>
</organism>
<dbReference type="Proteomes" id="UP000807342">
    <property type="component" value="Unassembled WGS sequence"/>
</dbReference>